<accession>A0A8X6QCB9</accession>
<dbReference type="AlphaFoldDB" id="A0A8X6QCB9"/>
<name>A0A8X6QCB9_NEPPI</name>
<dbReference type="SMART" id="SM00060">
    <property type="entry name" value="FN3"/>
    <property type="match status" value="1"/>
</dbReference>
<keyword evidence="3" id="KW-1185">Reference proteome</keyword>
<dbReference type="InterPro" id="IPR013783">
    <property type="entry name" value="Ig-like_fold"/>
</dbReference>
<dbReference type="EMBL" id="BMAW01080001">
    <property type="protein sequence ID" value="GFU17719.1"/>
    <property type="molecule type" value="Genomic_DNA"/>
</dbReference>
<dbReference type="OrthoDB" id="10256829at2759"/>
<dbReference type="Pfam" id="PF00041">
    <property type="entry name" value="fn3"/>
    <property type="match status" value="1"/>
</dbReference>
<protein>
    <submittedName>
        <fullName evidence="2">Laminin subunit alpha</fullName>
    </submittedName>
</protein>
<dbReference type="Gene3D" id="2.60.40.10">
    <property type="entry name" value="Immunoglobulins"/>
    <property type="match status" value="1"/>
</dbReference>
<evidence type="ECO:0000259" key="1">
    <source>
        <dbReference type="PROSITE" id="PS50853"/>
    </source>
</evidence>
<reference evidence="2" key="1">
    <citation type="submission" date="2020-08" db="EMBL/GenBank/DDBJ databases">
        <title>Multicomponent nature underlies the extraordinary mechanical properties of spider dragline silk.</title>
        <authorList>
            <person name="Kono N."/>
            <person name="Nakamura H."/>
            <person name="Mori M."/>
            <person name="Yoshida Y."/>
            <person name="Ohtoshi R."/>
            <person name="Malay A.D."/>
            <person name="Moran D.A.P."/>
            <person name="Tomita M."/>
            <person name="Numata K."/>
            <person name="Arakawa K."/>
        </authorList>
    </citation>
    <scope>NUCLEOTIDE SEQUENCE</scope>
</reference>
<proteinExistence type="predicted"/>
<evidence type="ECO:0000313" key="3">
    <source>
        <dbReference type="Proteomes" id="UP000887013"/>
    </source>
</evidence>
<comment type="caution">
    <text evidence="2">The sequence shown here is derived from an EMBL/GenBank/DDBJ whole genome shotgun (WGS) entry which is preliminary data.</text>
</comment>
<organism evidence="2 3">
    <name type="scientific">Nephila pilipes</name>
    <name type="common">Giant wood spider</name>
    <name type="synonym">Nephila maculata</name>
    <dbReference type="NCBI Taxonomy" id="299642"/>
    <lineage>
        <taxon>Eukaryota</taxon>
        <taxon>Metazoa</taxon>
        <taxon>Ecdysozoa</taxon>
        <taxon>Arthropoda</taxon>
        <taxon>Chelicerata</taxon>
        <taxon>Arachnida</taxon>
        <taxon>Araneae</taxon>
        <taxon>Araneomorphae</taxon>
        <taxon>Entelegynae</taxon>
        <taxon>Araneoidea</taxon>
        <taxon>Nephilidae</taxon>
        <taxon>Nephila</taxon>
    </lineage>
</organism>
<dbReference type="InterPro" id="IPR036116">
    <property type="entry name" value="FN3_sf"/>
</dbReference>
<evidence type="ECO:0000313" key="2">
    <source>
        <dbReference type="EMBL" id="GFU17719.1"/>
    </source>
</evidence>
<feature type="domain" description="Fibronectin type-III" evidence="1">
    <location>
        <begin position="77"/>
        <end position="176"/>
    </location>
</feature>
<dbReference type="PROSITE" id="PS50853">
    <property type="entry name" value="FN3"/>
    <property type="match status" value="1"/>
</dbReference>
<dbReference type="CDD" id="cd00063">
    <property type="entry name" value="FN3"/>
    <property type="match status" value="1"/>
</dbReference>
<gene>
    <name evidence="2" type="primary">X975_12564</name>
    <name evidence="2" type="ORF">NPIL_69231</name>
</gene>
<dbReference type="SUPFAM" id="SSF49265">
    <property type="entry name" value="Fibronectin type III"/>
    <property type="match status" value="1"/>
</dbReference>
<dbReference type="Proteomes" id="UP000887013">
    <property type="component" value="Unassembled WGS sequence"/>
</dbReference>
<dbReference type="InterPro" id="IPR003961">
    <property type="entry name" value="FN3_dom"/>
</dbReference>
<sequence>MNALNRNDLKEGKRPFNITEQAILKTCRGRWERAVPLTQTHIMMKRSLKDVMFFKLSNFTPVSYASFPSLFVDDLSAPLEVLVEQTTSSSVHLSWKPPPSPKGRNLKLFTYSLTLTPLTHYGHAGLEKEFSLPPSITSKLVDGLTEGTRYVVQLSAIYGDNTQKLSHDTLVRVAAPKFTVFIPPEVQQDIPVGDDGLPPDEPRK</sequence>